<dbReference type="EMBL" id="KQ434890">
    <property type="protein sequence ID" value="KZC10401.1"/>
    <property type="molecule type" value="Genomic_DNA"/>
</dbReference>
<evidence type="ECO:0000256" key="1">
    <source>
        <dbReference type="ARBA" id="ARBA00001970"/>
    </source>
</evidence>
<dbReference type="GO" id="GO:0016020">
    <property type="term" value="C:membrane"/>
    <property type="evidence" value="ECO:0007669"/>
    <property type="project" value="UniProtKB-SubCell"/>
</dbReference>
<keyword evidence="4" id="KW-0349">Heme</keyword>
<feature type="transmembrane region" description="Helical" evidence="12">
    <location>
        <begin position="121"/>
        <end position="140"/>
    </location>
</feature>
<accession>A0A154PEY3</accession>
<dbReference type="OrthoDB" id="432881at2759"/>
<evidence type="ECO:0000256" key="8">
    <source>
        <dbReference type="ARBA" id="ARBA00022989"/>
    </source>
</evidence>
<dbReference type="PROSITE" id="PS50939">
    <property type="entry name" value="CYTOCHROME_B561"/>
    <property type="match status" value="1"/>
</dbReference>
<dbReference type="EC" id="7.2.1.3" evidence="11"/>
<keyword evidence="7" id="KW-0249">Electron transport</keyword>
<evidence type="ECO:0000256" key="7">
    <source>
        <dbReference type="ARBA" id="ARBA00022982"/>
    </source>
</evidence>
<keyword evidence="6" id="KW-0479">Metal-binding</keyword>
<comment type="subcellular location">
    <subcellularLocation>
        <location evidence="2">Membrane</location>
        <topology evidence="2">Multi-pass membrane protein</topology>
    </subcellularLocation>
</comment>
<dbReference type="GO" id="GO:0140575">
    <property type="term" value="F:transmembrane monodehydroascorbate reductase activity"/>
    <property type="evidence" value="ECO:0007669"/>
    <property type="project" value="InterPro"/>
</dbReference>
<dbReference type="Gene3D" id="1.20.120.1770">
    <property type="match status" value="1"/>
</dbReference>
<keyword evidence="5 12" id="KW-0812">Transmembrane</keyword>
<dbReference type="PANTHER" id="PTHR15422:SF43">
    <property type="entry name" value="ASCORBATE FERRIREDUCTASE (TRANSMEMBRANE)"/>
    <property type="match status" value="1"/>
</dbReference>
<feature type="domain" description="Cytochrome b561" evidence="13">
    <location>
        <begin position="1"/>
        <end position="183"/>
    </location>
</feature>
<feature type="transmembrane region" description="Helical" evidence="12">
    <location>
        <begin position="88"/>
        <end position="109"/>
    </location>
</feature>
<dbReference type="GO" id="GO:0046872">
    <property type="term" value="F:metal ion binding"/>
    <property type="evidence" value="ECO:0007669"/>
    <property type="project" value="UniProtKB-KW"/>
</dbReference>
<keyword evidence="15" id="KW-1185">Reference proteome</keyword>
<protein>
    <recommendedName>
        <fullName evidence="11">ascorbate ferrireductase (transmembrane)</fullName>
        <ecNumber evidence="11">7.2.1.3</ecNumber>
    </recommendedName>
</protein>
<comment type="cofactor">
    <cofactor evidence="1">
        <name>heme b</name>
        <dbReference type="ChEBI" id="CHEBI:60344"/>
    </cofactor>
</comment>
<dbReference type="InterPro" id="IPR006593">
    <property type="entry name" value="Cyt_b561/ferric_Rdtase_TM"/>
</dbReference>
<sequence>MTGLTLWYAFQSSRVMELHVSLCTVGYILLMSEAIVVLAGESVLTNFLSRRAKDHVHWILQVLGVICNIAGVYFMYEVKKVHFRSIHAILGLASLILMIPLTVLGYPVLVAVKLRKLIRPVIVKFGHNLVGTLCFVLGMASQCYGYKMRWIANASDIPNVQLLTIIATALITVLSVRGSLPTLCVQLRAIFR</sequence>
<evidence type="ECO:0000256" key="4">
    <source>
        <dbReference type="ARBA" id="ARBA00022617"/>
    </source>
</evidence>
<name>A0A154PEY3_DUFNO</name>
<evidence type="ECO:0000256" key="3">
    <source>
        <dbReference type="ARBA" id="ARBA00022448"/>
    </source>
</evidence>
<evidence type="ECO:0000256" key="6">
    <source>
        <dbReference type="ARBA" id="ARBA00022723"/>
    </source>
</evidence>
<reference evidence="14 15" key="1">
    <citation type="submission" date="2015-07" db="EMBL/GenBank/DDBJ databases">
        <title>The genome of Dufourea novaeangliae.</title>
        <authorList>
            <person name="Pan H."/>
            <person name="Kapheim K."/>
        </authorList>
    </citation>
    <scope>NUCLEOTIDE SEQUENCE [LARGE SCALE GENOMIC DNA]</scope>
    <source>
        <strain evidence="14">0120121106</strain>
        <tissue evidence="14">Whole body</tissue>
    </source>
</reference>
<evidence type="ECO:0000259" key="13">
    <source>
        <dbReference type="PROSITE" id="PS50939"/>
    </source>
</evidence>
<evidence type="ECO:0000256" key="2">
    <source>
        <dbReference type="ARBA" id="ARBA00004141"/>
    </source>
</evidence>
<feature type="transmembrane region" description="Helical" evidence="12">
    <location>
        <begin position="24"/>
        <end position="44"/>
    </location>
</feature>
<dbReference type="AlphaFoldDB" id="A0A154PEY3"/>
<evidence type="ECO:0000256" key="9">
    <source>
        <dbReference type="ARBA" id="ARBA00023004"/>
    </source>
</evidence>
<evidence type="ECO:0000313" key="15">
    <source>
        <dbReference type="Proteomes" id="UP000076502"/>
    </source>
</evidence>
<organism evidence="14 15">
    <name type="scientific">Dufourea novaeangliae</name>
    <name type="common">Sweat bee</name>
    <dbReference type="NCBI Taxonomy" id="178035"/>
    <lineage>
        <taxon>Eukaryota</taxon>
        <taxon>Metazoa</taxon>
        <taxon>Ecdysozoa</taxon>
        <taxon>Arthropoda</taxon>
        <taxon>Hexapoda</taxon>
        <taxon>Insecta</taxon>
        <taxon>Pterygota</taxon>
        <taxon>Neoptera</taxon>
        <taxon>Endopterygota</taxon>
        <taxon>Hymenoptera</taxon>
        <taxon>Apocrita</taxon>
        <taxon>Aculeata</taxon>
        <taxon>Apoidea</taxon>
        <taxon>Anthophila</taxon>
        <taxon>Halictidae</taxon>
        <taxon>Rophitinae</taxon>
        <taxon>Dufourea</taxon>
    </lineage>
</organism>
<gene>
    <name evidence="14" type="ORF">WN55_01830</name>
</gene>
<evidence type="ECO:0000256" key="10">
    <source>
        <dbReference type="ARBA" id="ARBA00023136"/>
    </source>
</evidence>
<proteinExistence type="predicted"/>
<feature type="transmembrane region" description="Helical" evidence="12">
    <location>
        <begin position="160"/>
        <end position="180"/>
    </location>
</feature>
<dbReference type="GO" id="GO:0140571">
    <property type="term" value="F:transmembrane ascorbate ferrireductase activity"/>
    <property type="evidence" value="ECO:0007669"/>
    <property type="project" value="UniProtKB-EC"/>
</dbReference>
<keyword evidence="8 12" id="KW-1133">Transmembrane helix</keyword>
<dbReference type="InterPro" id="IPR045150">
    <property type="entry name" value="CYB561D1/2"/>
</dbReference>
<keyword evidence="9" id="KW-0408">Iron</keyword>
<evidence type="ECO:0000256" key="12">
    <source>
        <dbReference type="SAM" id="Phobius"/>
    </source>
</evidence>
<dbReference type="STRING" id="178035.A0A154PEY3"/>
<evidence type="ECO:0000256" key="11">
    <source>
        <dbReference type="ARBA" id="ARBA00024225"/>
    </source>
</evidence>
<keyword evidence="3" id="KW-0813">Transport</keyword>
<dbReference type="SMART" id="SM00665">
    <property type="entry name" value="B561"/>
    <property type="match status" value="1"/>
</dbReference>
<evidence type="ECO:0000256" key="5">
    <source>
        <dbReference type="ARBA" id="ARBA00022692"/>
    </source>
</evidence>
<dbReference type="Pfam" id="PF03188">
    <property type="entry name" value="Cytochrom_B561"/>
    <property type="match status" value="1"/>
</dbReference>
<dbReference type="Proteomes" id="UP000076502">
    <property type="component" value="Unassembled WGS sequence"/>
</dbReference>
<evidence type="ECO:0000313" key="14">
    <source>
        <dbReference type="EMBL" id="KZC10401.1"/>
    </source>
</evidence>
<feature type="transmembrane region" description="Helical" evidence="12">
    <location>
        <begin position="56"/>
        <end position="76"/>
    </location>
</feature>
<keyword evidence="10 12" id="KW-0472">Membrane</keyword>
<dbReference type="PANTHER" id="PTHR15422">
    <property type="entry name" value="OS05G0565100 PROTEIN"/>
    <property type="match status" value="1"/>
</dbReference>